<evidence type="ECO:0000313" key="2">
    <source>
        <dbReference type="Proteomes" id="UP000044026"/>
    </source>
</evidence>
<sequence>MAGIEINTFQLHEMKKDIAGMKAGIDDITTKGIKIR</sequence>
<dbReference type="Proteomes" id="UP000044026">
    <property type="component" value="Unassembled WGS sequence"/>
</dbReference>
<proteinExistence type="predicted"/>
<reference evidence="1 2" key="1">
    <citation type="submission" date="2015-01" db="EMBL/GenBank/DDBJ databases">
        <authorList>
            <person name="Xiang T."/>
            <person name="Song Y."/>
            <person name="Huang L."/>
            <person name="Wang B."/>
            <person name="Wu P."/>
        </authorList>
    </citation>
    <scope>NUCLEOTIDE SEQUENCE [LARGE SCALE GENOMIC DNA]</scope>
    <source>
        <strain evidence="1 2">Cc12</strain>
    </source>
</reference>
<name>A0A0B7HPV4_9FLAO</name>
<dbReference type="EMBL" id="CDOE01000077">
    <property type="protein sequence ID" value="CEN40664.1"/>
    <property type="molecule type" value="Genomic_DNA"/>
</dbReference>
<gene>
    <name evidence="1" type="ORF">CCAN12_790072</name>
</gene>
<protein>
    <submittedName>
        <fullName evidence="1">Uncharacterized protein</fullName>
    </submittedName>
</protein>
<evidence type="ECO:0000313" key="1">
    <source>
        <dbReference type="EMBL" id="CEN40664.1"/>
    </source>
</evidence>
<accession>A0A0B7HPV4</accession>
<dbReference type="AlphaFoldDB" id="A0A0B7HPV4"/>
<organism evidence="1 2">
    <name type="scientific">Capnocytophaga canimorsus</name>
    <dbReference type="NCBI Taxonomy" id="28188"/>
    <lineage>
        <taxon>Bacteria</taxon>
        <taxon>Pseudomonadati</taxon>
        <taxon>Bacteroidota</taxon>
        <taxon>Flavobacteriia</taxon>
        <taxon>Flavobacteriales</taxon>
        <taxon>Flavobacteriaceae</taxon>
        <taxon>Capnocytophaga</taxon>
    </lineage>
</organism>